<dbReference type="OrthoDB" id="924682at2759"/>
<keyword evidence="3" id="KW-1185">Reference proteome</keyword>
<sequence>MAARLGSVAAVVLVVVCWLVLYDAAEGQQQLGPCLIACGEKVMMCATACGLKGGKTPCYEGCGNGDIGCVNSCLKNKPPAEDKFDCQFD</sequence>
<dbReference type="EMBL" id="BMAC01000473">
    <property type="protein sequence ID" value="GFP97080.1"/>
    <property type="molecule type" value="Genomic_DNA"/>
</dbReference>
<feature type="signal peptide" evidence="1">
    <location>
        <begin position="1"/>
        <end position="27"/>
    </location>
</feature>
<evidence type="ECO:0000313" key="3">
    <source>
        <dbReference type="Proteomes" id="UP000653305"/>
    </source>
</evidence>
<accession>A0A830CBT3</accession>
<protein>
    <submittedName>
        <fullName evidence="2">Uncharacterized protein</fullName>
    </submittedName>
</protein>
<proteinExistence type="predicted"/>
<evidence type="ECO:0000313" key="2">
    <source>
        <dbReference type="EMBL" id="GFP97080.1"/>
    </source>
</evidence>
<organism evidence="2 3">
    <name type="scientific">Phtheirospermum japonicum</name>
    <dbReference type="NCBI Taxonomy" id="374723"/>
    <lineage>
        <taxon>Eukaryota</taxon>
        <taxon>Viridiplantae</taxon>
        <taxon>Streptophyta</taxon>
        <taxon>Embryophyta</taxon>
        <taxon>Tracheophyta</taxon>
        <taxon>Spermatophyta</taxon>
        <taxon>Magnoliopsida</taxon>
        <taxon>eudicotyledons</taxon>
        <taxon>Gunneridae</taxon>
        <taxon>Pentapetalae</taxon>
        <taxon>asterids</taxon>
        <taxon>lamiids</taxon>
        <taxon>Lamiales</taxon>
        <taxon>Orobanchaceae</taxon>
        <taxon>Orobanchaceae incertae sedis</taxon>
        <taxon>Phtheirospermum</taxon>
    </lineage>
</organism>
<evidence type="ECO:0000256" key="1">
    <source>
        <dbReference type="SAM" id="SignalP"/>
    </source>
</evidence>
<keyword evidence="1" id="KW-0732">Signal</keyword>
<comment type="caution">
    <text evidence="2">The sequence shown here is derived from an EMBL/GenBank/DDBJ whole genome shotgun (WGS) entry which is preliminary data.</text>
</comment>
<name>A0A830CBT3_9LAMI</name>
<dbReference type="Proteomes" id="UP000653305">
    <property type="component" value="Unassembled WGS sequence"/>
</dbReference>
<reference evidence="2" key="1">
    <citation type="submission" date="2020-07" db="EMBL/GenBank/DDBJ databases">
        <title>Ethylene signaling mediates host invasion by parasitic plants.</title>
        <authorList>
            <person name="Yoshida S."/>
        </authorList>
    </citation>
    <scope>NUCLEOTIDE SEQUENCE</scope>
    <source>
        <strain evidence="2">Okayama</strain>
    </source>
</reference>
<feature type="chain" id="PRO_5032371458" evidence="1">
    <location>
        <begin position="28"/>
        <end position="89"/>
    </location>
</feature>
<gene>
    <name evidence="2" type="ORF">PHJA_001852100</name>
</gene>
<dbReference type="AlphaFoldDB" id="A0A830CBT3"/>